<dbReference type="Pfam" id="PF07261">
    <property type="entry name" value="DnaB_2"/>
    <property type="match status" value="1"/>
</dbReference>
<dbReference type="Proteomes" id="UP000675379">
    <property type="component" value="Unassembled WGS sequence"/>
</dbReference>
<dbReference type="AlphaFoldDB" id="A0A941CQ10"/>
<dbReference type="PANTHER" id="PTHR37293">
    <property type="entry name" value="PHAGE REPLICATION PROTEIN-RELATED"/>
    <property type="match status" value="1"/>
</dbReference>
<dbReference type="EMBL" id="JAGSCS010000014">
    <property type="protein sequence ID" value="MBR0576781.1"/>
    <property type="molecule type" value="Genomic_DNA"/>
</dbReference>
<evidence type="ECO:0000256" key="2">
    <source>
        <dbReference type="SAM" id="MobiDB-lite"/>
    </source>
</evidence>
<dbReference type="SUPFAM" id="SSF158499">
    <property type="entry name" value="DnaD domain-like"/>
    <property type="match status" value="1"/>
</dbReference>
<keyword evidence="5" id="KW-1185">Reference proteome</keyword>
<dbReference type="NCBIfam" id="TIGR01446">
    <property type="entry name" value="DnaD_dom"/>
    <property type="match status" value="1"/>
</dbReference>
<sequence length="275" mass="32334">MAVYRQVHTTFWNDPEVLEWTAEEKYFYLYLMTNPYTNQIGIYEISKKMMSIQLGYSIHTVSILLQTMIDRRKIDYSEDTREVYLLNWIKYNKSTSPKVTTLIDKELQTVKTSAFAIHYHTLCVDLGIKLKPLSIQYPYSIHTLPQKEQEQEEEKEEEKEQQQEEKEVVVVVDPARNIYNDYAQAGFGIASTVQAEKLAELEKTYGYDWTTDAIKEAALNNVLKISYVDGILKNWKANGRNAQKPQYKNGKEVKKDFTEREYDYDTLEKKLLGWE</sequence>
<dbReference type="InterPro" id="IPR034829">
    <property type="entry name" value="DnaD-like_sf"/>
</dbReference>
<organism evidence="4 5">
    <name type="scientific">Proteiniclasticum sediminis</name>
    <dbReference type="NCBI Taxonomy" id="2804028"/>
    <lineage>
        <taxon>Bacteria</taxon>
        <taxon>Bacillati</taxon>
        <taxon>Bacillota</taxon>
        <taxon>Clostridia</taxon>
        <taxon>Eubacteriales</taxon>
        <taxon>Clostridiaceae</taxon>
        <taxon>Proteiniclasticum</taxon>
    </lineage>
</organism>
<dbReference type="PANTHER" id="PTHR37293:SF5">
    <property type="entry name" value="DNA REPLICATION PROTEIN"/>
    <property type="match status" value="1"/>
</dbReference>
<dbReference type="Gene3D" id="1.10.10.630">
    <property type="entry name" value="DnaD domain-like"/>
    <property type="match status" value="1"/>
</dbReference>
<evidence type="ECO:0000313" key="4">
    <source>
        <dbReference type="EMBL" id="MBR0576781.1"/>
    </source>
</evidence>
<evidence type="ECO:0000256" key="1">
    <source>
        <dbReference type="ARBA" id="ARBA00093462"/>
    </source>
</evidence>
<feature type="region of interest" description="Disordered" evidence="2">
    <location>
        <begin position="145"/>
        <end position="166"/>
    </location>
</feature>
<name>A0A941CQ10_9CLOT</name>
<accession>A0A941CQ10</accession>
<comment type="caution">
    <text evidence="4">The sequence shown here is derived from an EMBL/GenBank/DDBJ whole genome shotgun (WGS) entry which is preliminary data.</text>
</comment>
<proteinExistence type="inferred from homology"/>
<dbReference type="InterPro" id="IPR053162">
    <property type="entry name" value="DnaD"/>
</dbReference>
<comment type="similarity">
    <text evidence="1">Belongs to the DnaB/DnaD family.</text>
</comment>
<dbReference type="RefSeq" id="WP_211802200.1">
    <property type="nucleotide sequence ID" value="NZ_JAGSCS010000014.1"/>
</dbReference>
<dbReference type="InterPro" id="IPR006343">
    <property type="entry name" value="DnaB/C_C"/>
</dbReference>
<gene>
    <name evidence="4" type="ORF">KCG48_10595</name>
</gene>
<feature type="domain" description="DnaB/C C-terminal" evidence="3">
    <location>
        <begin position="184"/>
        <end position="239"/>
    </location>
</feature>
<reference evidence="4" key="1">
    <citation type="submission" date="2021-04" db="EMBL/GenBank/DDBJ databases">
        <title>Proteiniclasticum sedimins sp. nov., an obligate anaerobic bacterium isolated from anaerobic sludge.</title>
        <authorList>
            <person name="Liu J."/>
        </authorList>
    </citation>
    <scope>NUCLEOTIDE SEQUENCE</scope>
    <source>
        <strain evidence="4">BAD-10</strain>
    </source>
</reference>
<protein>
    <submittedName>
        <fullName evidence="4">DnaD domain protein</fullName>
    </submittedName>
</protein>
<evidence type="ECO:0000313" key="5">
    <source>
        <dbReference type="Proteomes" id="UP000675379"/>
    </source>
</evidence>
<evidence type="ECO:0000259" key="3">
    <source>
        <dbReference type="Pfam" id="PF07261"/>
    </source>
</evidence>